<dbReference type="Pfam" id="PF00550">
    <property type="entry name" value="PP-binding"/>
    <property type="match status" value="1"/>
</dbReference>
<dbReference type="EMBL" id="SRLD01000026">
    <property type="protein sequence ID" value="TGE15091.1"/>
    <property type="molecule type" value="Genomic_DNA"/>
</dbReference>
<dbReference type="InterPro" id="IPR025110">
    <property type="entry name" value="AMP-bd_C"/>
</dbReference>
<dbReference type="InterPro" id="IPR045851">
    <property type="entry name" value="AMP-bd_C_sf"/>
</dbReference>
<dbReference type="SUPFAM" id="SSF56801">
    <property type="entry name" value="Acetyl-CoA synthetase-like"/>
    <property type="match status" value="1"/>
</dbReference>
<gene>
    <name evidence="4" type="ORF">E5J99_13735</name>
</gene>
<evidence type="ECO:0000256" key="2">
    <source>
        <dbReference type="ARBA" id="ARBA00022553"/>
    </source>
</evidence>
<dbReference type="Gene3D" id="3.40.50.980">
    <property type="match status" value="2"/>
</dbReference>
<dbReference type="InterPro" id="IPR010071">
    <property type="entry name" value="AA_adenyl_dom"/>
</dbReference>
<dbReference type="Gene3D" id="1.10.10.1830">
    <property type="entry name" value="Non-ribosomal peptide synthase, adenylation domain"/>
    <property type="match status" value="1"/>
</dbReference>
<evidence type="ECO:0000313" key="4">
    <source>
        <dbReference type="EMBL" id="TGE15091.1"/>
    </source>
</evidence>
<dbReference type="GO" id="GO:0044550">
    <property type="term" value="P:secondary metabolite biosynthetic process"/>
    <property type="evidence" value="ECO:0007669"/>
    <property type="project" value="UniProtKB-ARBA"/>
</dbReference>
<dbReference type="SUPFAM" id="SSF52777">
    <property type="entry name" value="CoA-dependent acyltransferases"/>
    <property type="match status" value="2"/>
</dbReference>
<keyword evidence="1" id="KW-0596">Phosphopantetheine</keyword>
<reference evidence="4 5" key="1">
    <citation type="submission" date="2019-04" db="EMBL/GenBank/DDBJ databases">
        <authorList>
            <person name="Feng G."/>
            <person name="Zhang J."/>
            <person name="Zhu H."/>
        </authorList>
    </citation>
    <scope>NUCLEOTIDE SEQUENCE [LARGE SCALE GENOMIC DNA]</scope>
    <source>
        <strain evidence="4 5">JCM 17223</strain>
    </source>
</reference>
<dbReference type="InterPro" id="IPR036736">
    <property type="entry name" value="ACP-like_sf"/>
</dbReference>
<dbReference type="FunFam" id="3.40.50.12780:FF:000012">
    <property type="entry name" value="Non-ribosomal peptide synthetase"/>
    <property type="match status" value="1"/>
</dbReference>
<dbReference type="NCBIfam" id="TIGR01733">
    <property type="entry name" value="AA-adenyl-dom"/>
    <property type="match status" value="1"/>
</dbReference>
<organism evidence="4 5">
    <name type="scientific">Hymenobacter elongatus</name>
    <dbReference type="NCBI Taxonomy" id="877208"/>
    <lineage>
        <taxon>Bacteria</taxon>
        <taxon>Pseudomonadati</taxon>
        <taxon>Bacteroidota</taxon>
        <taxon>Cytophagia</taxon>
        <taxon>Cytophagales</taxon>
        <taxon>Hymenobacteraceae</taxon>
        <taxon>Hymenobacter</taxon>
    </lineage>
</organism>
<dbReference type="GO" id="GO:0031177">
    <property type="term" value="F:phosphopantetheine binding"/>
    <property type="evidence" value="ECO:0007669"/>
    <property type="project" value="TreeGrafter"/>
</dbReference>
<dbReference type="OrthoDB" id="4317020at2"/>
<dbReference type="Pfam" id="PF00501">
    <property type="entry name" value="AMP-binding"/>
    <property type="match status" value="1"/>
</dbReference>
<comment type="caution">
    <text evidence="4">The sequence shown here is derived from an EMBL/GenBank/DDBJ whole genome shotgun (WGS) entry which is preliminary data.</text>
</comment>
<dbReference type="InterPro" id="IPR020459">
    <property type="entry name" value="AMP-binding"/>
</dbReference>
<dbReference type="RefSeq" id="WP_135498386.1">
    <property type="nucleotide sequence ID" value="NZ_SRLD01000026.1"/>
</dbReference>
<accession>A0A4Z0PIF9</accession>
<proteinExistence type="predicted"/>
<dbReference type="InterPro" id="IPR001242">
    <property type="entry name" value="Condensation_dom"/>
</dbReference>
<dbReference type="SUPFAM" id="SSF47336">
    <property type="entry name" value="ACP-like"/>
    <property type="match status" value="1"/>
</dbReference>
<dbReference type="Gene3D" id="1.10.1200.10">
    <property type="entry name" value="ACP-like"/>
    <property type="match status" value="1"/>
</dbReference>
<dbReference type="PANTHER" id="PTHR45527:SF1">
    <property type="entry name" value="FATTY ACID SYNTHASE"/>
    <property type="match status" value="1"/>
</dbReference>
<dbReference type="GO" id="GO:0043041">
    <property type="term" value="P:amino acid activation for nonribosomal peptide biosynthetic process"/>
    <property type="evidence" value="ECO:0007669"/>
    <property type="project" value="TreeGrafter"/>
</dbReference>
<dbReference type="GO" id="GO:0005737">
    <property type="term" value="C:cytoplasm"/>
    <property type="evidence" value="ECO:0007669"/>
    <property type="project" value="TreeGrafter"/>
</dbReference>
<dbReference type="PROSITE" id="PS50075">
    <property type="entry name" value="CARRIER"/>
    <property type="match status" value="1"/>
</dbReference>
<dbReference type="Pfam" id="PF00668">
    <property type="entry name" value="Condensation"/>
    <property type="match status" value="1"/>
</dbReference>
<dbReference type="AlphaFoldDB" id="A0A4Z0PIF9"/>
<dbReference type="Pfam" id="PF18563">
    <property type="entry name" value="TubC_N"/>
    <property type="match status" value="1"/>
</dbReference>
<dbReference type="PROSITE" id="PS00455">
    <property type="entry name" value="AMP_BINDING"/>
    <property type="match status" value="1"/>
</dbReference>
<evidence type="ECO:0000313" key="5">
    <source>
        <dbReference type="Proteomes" id="UP000297739"/>
    </source>
</evidence>
<dbReference type="Gene3D" id="3.30.559.30">
    <property type="entry name" value="Nonribosomal peptide synthetase, condensation domain"/>
    <property type="match status" value="1"/>
</dbReference>
<dbReference type="InterPro" id="IPR020845">
    <property type="entry name" value="AMP-binding_CS"/>
</dbReference>
<dbReference type="InterPro" id="IPR009081">
    <property type="entry name" value="PP-bd_ACP"/>
</dbReference>
<dbReference type="PANTHER" id="PTHR45527">
    <property type="entry name" value="NONRIBOSOMAL PEPTIDE SYNTHETASE"/>
    <property type="match status" value="1"/>
</dbReference>
<dbReference type="Gene3D" id="3.30.300.30">
    <property type="match status" value="1"/>
</dbReference>
<dbReference type="Pfam" id="PF13193">
    <property type="entry name" value="AMP-binding_C"/>
    <property type="match status" value="1"/>
</dbReference>
<dbReference type="Proteomes" id="UP000297739">
    <property type="component" value="Unassembled WGS sequence"/>
</dbReference>
<dbReference type="Gene3D" id="3.30.559.10">
    <property type="entry name" value="Chloramphenicol acetyltransferase-like domain"/>
    <property type="match status" value="1"/>
</dbReference>
<dbReference type="InterPro" id="IPR023213">
    <property type="entry name" value="CAT-like_dom_sf"/>
</dbReference>
<evidence type="ECO:0000259" key="3">
    <source>
        <dbReference type="PROSITE" id="PS50075"/>
    </source>
</evidence>
<evidence type="ECO:0000256" key="1">
    <source>
        <dbReference type="ARBA" id="ARBA00022450"/>
    </source>
</evidence>
<dbReference type="FunFam" id="2.30.38.10:FF:000001">
    <property type="entry name" value="Non-ribosomal peptide synthetase PvdI"/>
    <property type="match status" value="1"/>
</dbReference>
<dbReference type="InterPro" id="IPR000873">
    <property type="entry name" value="AMP-dep_synth/lig_dom"/>
</dbReference>
<dbReference type="Gene3D" id="2.30.38.10">
    <property type="entry name" value="Luciferase, Domain 3"/>
    <property type="match status" value="1"/>
</dbReference>
<feature type="domain" description="Carrier" evidence="3">
    <location>
        <begin position="1028"/>
        <end position="1103"/>
    </location>
</feature>
<sequence length="1131" mass="126046">MKQFLKTLRNAGVILKVAEGELKLTAPKGALTPELLQELKARKAELMAYMAEQESQAEFNAIAAAGPQASYPLSPSQYRLWVLSQLEDALVAYNMPAAKLLTGTLDVASFEKALHAVVARHEILRTVFRKDEQLDEVRQFVLAPDACGFALTYTDLTTGENPPATARAYVEAEAIRPFDLSAGPLFRATLLRLGPDELVFFFNIHHIISDGWSMKVLTNELLGYYQQFRLGQRPAAAPLRIQYKDFAAWQRNELAGAGLQSHRAYWLEQMQGELPVLELQHEQPRPAVKTYNGEMVHFRLGPDVQAGLKQLNETYGGTAFMGIMAALNTLFYRYTGQEDIVLGSPIAGREHADLENQIGFYINTLALRTQFSGQGSFAQLYEQVKTNLLGAYKHQLYPFDQLVDDLGVKRDISRSPLFDVMVVMQNTDLNFDTPDDSAQAFSDLRIATWKLGGRLVSKYDMTLAFTEGTQGIDVAIQYNTDLFSPAYIQRFFNHFAQLLAHIVRAPETPLHAFEYLSQEEIHRQTIHYNDNHLSIPEQATLHQLFAQRAATLLPERAVVFEDRSLTYQQLDELSNQLAGYLIDQYQLKPNDRVGIKLERNEWYVVAVLATLKAGGAFVPIDLAYPEERISYMQRNSELTVLLNDSELADFQEQQDNYSTLAPAPAATPQDLAYVIYTSGSTGEPKGVMIEHRAIVNTVLTEIHSLEMQPGIRGMQFMSSSFDVSVWEMFTILLAGGELHIASDALKKDAAAYTNYLNDNRIDMAAMPPVYLQLLDIEALRHLKQLVTGGEETNRKLIQAFSQQGDYINAYGPTEASVVATTHIIKKGTYTDSAKIPIGKPIGNMAVYLLDQQGNLLPEGMVGQLYIGGPGLSRGYLNRPELTAERFVPNPFKPGATLYDTGDLARWTPEGTLVFAGRKDDQVKIRGHRVELREIENTLLTAPDVREAVVLAREMSDQTRELVAYIVSPTAEPAKQLKAYLGQRLPAYMVPAYFVQLDRLPLTSNGKINKQALPAPTAQHAASKIDYVAPANEIEETLVQIWKELLGKDQISTSANFFDLGGNSIKIIKLNQLINAAFSKSYKIATLFNVVTIKDQAAFIGQAASQDTDAGLTEQIEESVQSLDESLELFNS</sequence>
<keyword evidence="2" id="KW-0597">Phosphoprotein</keyword>
<dbReference type="FunFam" id="3.40.50.980:FF:000001">
    <property type="entry name" value="Non-ribosomal peptide synthetase"/>
    <property type="match status" value="1"/>
</dbReference>
<dbReference type="CDD" id="cd19531">
    <property type="entry name" value="LCL_NRPS-like"/>
    <property type="match status" value="1"/>
</dbReference>
<dbReference type="GO" id="GO:0003824">
    <property type="term" value="F:catalytic activity"/>
    <property type="evidence" value="ECO:0007669"/>
    <property type="project" value="InterPro"/>
</dbReference>
<dbReference type="FunFam" id="3.30.300.30:FF:000010">
    <property type="entry name" value="Enterobactin synthetase component F"/>
    <property type="match status" value="1"/>
</dbReference>
<name>A0A4Z0PIF9_9BACT</name>
<protein>
    <submittedName>
        <fullName evidence="4">Amino acid adenylation domain-containing protein</fullName>
    </submittedName>
</protein>
<dbReference type="CDD" id="cd05930">
    <property type="entry name" value="A_NRPS"/>
    <property type="match status" value="1"/>
</dbReference>
<dbReference type="InterPro" id="IPR044894">
    <property type="entry name" value="TubC_N_sf"/>
</dbReference>
<dbReference type="PRINTS" id="PR00154">
    <property type="entry name" value="AMPBINDING"/>
</dbReference>
<dbReference type="InterPro" id="IPR041464">
    <property type="entry name" value="TubC_N"/>
</dbReference>
<keyword evidence="5" id="KW-1185">Reference proteome</keyword>